<evidence type="ECO:0000313" key="1">
    <source>
        <dbReference type="EMBL" id="EOB03151.1"/>
    </source>
</evidence>
<keyword evidence="2" id="KW-1185">Reference proteome</keyword>
<protein>
    <submittedName>
        <fullName evidence="1">Uncharacterized protein</fullName>
    </submittedName>
</protein>
<name>R0JZQ5_ANAPL</name>
<accession>R0JZQ5</accession>
<dbReference type="AlphaFoldDB" id="R0JZQ5"/>
<dbReference type="EMBL" id="KB742886">
    <property type="protein sequence ID" value="EOB03151.1"/>
    <property type="molecule type" value="Genomic_DNA"/>
</dbReference>
<dbReference type="Proteomes" id="UP000296049">
    <property type="component" value="Unassembled WGS sequence"/>
</dbReference>
<sequence>MAEARWHAVYLLQRGQFWKKRNSSGKRGGGVTPVWRAKRSSEGKELRCEWDGGVQDETQTLQIQNLSHVRIECDAVLLSAEGIDLVSGGLGYEEGDSSPKNRRKFIIIKRVVLDFPWHYRDRSADLCLLGGEIQSHVEDRFKSCACLNTTQCLRRNARSFEKHSFKGLSGTRVAQGPPAKDSVSTPVIPLHGSGVESLVADYYSRTSSPSS</sequence>
<gene>
    <name evidence="1" type="ORF">Anapl_17886</name>
</gene>
<organism evidence="1 2">
    <name type="scientific">Anas platyrhynchos</name>
    <name type="common">Mallard</name>
    <name type="synonym">Anas boschas</name>
    <dbReference type="NCBI Taxonomy" id="8839"/>
    <lineage>
        <taxon>Eukaryota</taxon>
        <taxon>Metazoa</taxon>
        <taxon>Chordata</taxon>
        <taxon>Craniata</taxon>
        <taxon>Vertebrata</taxon>
        <taxon>Euteleostomi</taxon>
        <taxon>Archelosauria</taxon>
        <taxon>Archosauria</taxon>
        <taxon>Dinosauria</taxon>
        <taxon>Saurischia</taxon>
        <taxon>Theropoda</taxon>
        <taxon>Coelurosauria</taxon>
        <taxon>Aves</taxon>
        <taxon>Neognathae</taxon>
        <taxon>Galloanserae</taxon>
        <taxon>Anseriformes</taxon>
        <taxon>Anatidae</taxon>
        <taxon>Anatinae</taxon>
        <taxon>Anas</taxon>
    </lineage>
</organism>
<proteinExistence type="predicted"/>
<evidence type="ECO:0000313" key="2">
    <source>
        <dbReference type="Proteomes" id="UP000296049"/>
    </source>
</evidence>
<reference evidence="2" key="1">
    <citation type="journal article" date="2013" name="Nat. Genet.">
        <title>The duck genome and transcriptome provide insight into an avian influenza virus reservoir species.</title>
        <authorList>
            <person name="Huang Y."/>
            <person name="Li Y."/>
            <person name="Burt D.W."/>
            <person name="Chen H."/>
            <person name="Zhang Y."/>
            <person name="Qian W."/>
            <person name="Kim H."/>
            <person name="Gan S."/>
            <person name="Zhao Y."/>
            <person name="Li J."/>
            <person name="Yi K."/>
            <person name="Feng H."/>
            <person name="Zhu P."/>
            <person name="Li B."/>
            <person name="Liu Q."/>
            <person name="Fairley S."/>
            <person name="Magor K.E."/>
            <person name="Du Z."/>
            <person name="Hu X."/>
            <person name="Goodman L."/>
            <person name="Tafer H."/>
            <person name="Vignal A."/>
            <person name="Lee T."/>
            <person name="Kim K.W."/>
            <person name="Sheng Z."/>
            <person name="An Y."/>
            <person name="Searle S."/>
            <person name="Herrero J."/>
            <person name="Groenen M.A."/>
            <person name="Crooijmans R.P."/>
            <person name="Faraut T."/>
            <person name="Cai Q."/>
            <person name="Webster R.G."/>
            <person name="Aldridge J.R."/>
            <person name="Warren W.C."/>
            <person name="Bartschat S."/>
            <person name="Kehr S."/>
            <person name="Marz M."/>
            <person name="Stadler P.F."/>
            <person name="Smith J."/>
            <person name="Kraus R.H."/>
            <person name="Zhao Y."/>
            <person name="Ren L."/>
            <person name="Fei J."/>
            <person name="Morisson M."/>
            <person name="Kaiser P."/>
            <person name="Griffin D.K."/>
            <person name="Rao M."/>
            <person name="Pitel F."/>
            <person name="Wang J."/>
            <person name="Li N."/>
        </authorList>
    </citation>
    <scope>NUCLEOTIDE SEQUENCE [LARGE SCALE GENOMIC DNA]</scope>
</reference>